<keyword evidence="4 6" id="KW-1133">Transmembrane helix</keyword>
<dbReference type="CDD" id="cd06581">
    <property type="entry name" value="TM_PBP1_LivM_like"/>
    <property type="match status" value="1"/>
</dbReference>
<keyword evidence="3 6" id="KW-0812">Transmembrane</keyword>
<feature type="transmembrane region" description="Helical" evidence="6">
    <location>
        <begin position="148"/>
        <end position="168"/>
    </location>
</feature>
<comment type="subcellular location">
    <subcellularLocation>
        <location evidence="1">Cell membrane</location>
        <topology evidence="1">Multi-pass membrane protein</topology>
    </subcellularLocation>
</comment>
<feature type="transmembrane region" description="Helical" evidence="6">
    <location>
        <begin position="198"/>
        <end position="215"/>
    </location>
</feature>
<dbReference type="RefSeq" id="WP_196609718.1">
    <property type="nucleotide sequence ID" value="NZ_VRYY01000332.1"/>
</dbReference>
<comment type="caution">
    <text evidence="7">The sequence shown here is derived from an EMBL/GenBank/DDBJ whole genome shotgun (WGS) entry which is preliminary data.</text>
</comment>
<evidence type="ECO:0000256" key="3">
    <source>
        <dbReference type="ARBA" id="ARBA00022692"/>
    </source>
</evidence>
<evidence type="ECO:0000313" key="8">
    <source>
        <dbReference type="Proteomes" id="UP001194469"/>
    </source>
</evidence>
<keyword evidence="8" id="KW-1185">Reference proteome</keyword>
<keyword evidence="2" id="KW-1003">Cell membrane</keyword>
<gene>
    <name evidence="7" type="ORF">FVW20_11500</name>
</gene>
<dbReference type="InterPro" id="IPR043428">
    <property type="entry name" value="LivM-like"/>
</dbReference>
<sequence>MKNNLVPLVVLAVLAGLPLLGLNSYVMHILILSIMWTLAGMAWNLLGGYCGQVSFGHAAFFGMGAYSAGLIHLHLGLSPWWGFLVSLPLVALVALAMGSVVLRLRGPYFVLATLAIGEVLRITCENLTDFTKGTLGIMITRTWVEKTQYYYIILGLALLGFVVCRAIVHSRWGYYFVAIREDQDAAESMGIDTTRYKTIALTVSAMLTGLAGAFYTNYMGYIDPGVVFSLGEISILIIMVVMVGGVATQWGPALGAGIMVILAEYIRSLPLIGVAYQTMFGVLLIVIIIYLPNGLVGDWPVLRRKLLRRGATA</sequence>
<feature type="transmembrane region" description="Helical" evidence="6">
    <location>
        <begin position="58"/>
        <end position="75"/>
    </location>
</feature>
<feature type="transmembrane region" description="Helical" evidence="6">
    <location>
        <begin position="25"/>
        <end position="46"/>
    </location>
</feature>
<evidence type="ECO:0000256" key="4">
    <source>
        <dbReference type="ARBA" id="ARBA00022989"/>
    </source>
</evidence>
<evidence type="ECO:0000256" key="1">
    <source>
        <dbReference type="ARBA" id="ARBA00004651"/>
    </source>
</evidence>
<feature type="transmembrane region" description="Helical" evidence="6">
    <location>
        <begin position="81"/>
        <end position="102"/>
    </location>
</feature>
<dbReference type="InterPro" id="IPR001851">
    <property type="entry name" value="ABC_transp_permease"/>
</dbReference>
<accession>A0ABS0J5A8</accession>
<dbReference type="PANTHER" id="PTHR30482:SF10">
    <property type="entry name" value="HIGH-AFFINITY BRANCHED-CHAIN AMINO ACID TRANSPORT PROTEIN BRAE"/>
    <property type="match status" value="1"/>
</dbReference>
<dbReference type="EMBL" id="VRYY01000332">
    <property type="protein sequence ID" value="MBG3877622.1"/>
    <property type="molecule type" value="Genomic_DNA"/>
</dbReference>
<evidence type="ECO:0000313" key="7">
    <source>
        <dbReference type="EMBL" id="MBG3877622.1"/>
    </source>
</evidence>
<dbReference type="Pfam" id="PF02653">
    <property type="entry name" value="BPD_transp_2"/>
    <property type="match status" value="1"/>
</dbReference>
<evidence type="ECO:0000256" key="5">
    <source>
        <dbReference type="ARBA" id="ARBA00023136"/>
    </source>
</evidence>
<protein>
    <submittedName>
        <fullName evidence="7">Branched-chain amino acid ABC transporter permease</fullName>
    </submittedName>
</protein>
<name>A0ABS0J5A8_9BACT</name>
<dbReference type="PANTHER" id="PTHR30482">
    <property type="entry name" value="HIGH-AFFINITY BRANCHED-CHAIN AMINO ACID TRANSPORT SYSTEM PERMEASE"/>
    <property type="match status" value="1"/>
</dbReference>
<evidence type="ECO:0000256" key="2">
    <source>
        <dbReference type="ARBA" id="ARBA00022475"/>
    </source>
</evidence>
<organism evidence="7 8">
    <name type="scientific">Nitratidesulfovibrio oxamicus</name>
    <dbReference type="NCBI Taxonomy" id="32016"/>
    <lineage>
        <taxon>Bacteria</taxon>
        <taxon>Pseudomonadati</taxon>
        <taxon>Thermodesulfobacteriota</taxon>
        <taxon>Desulfovibrionia</taxon>
        <taxon>Desulfovibrionales</taxon>
        <taxon>Desulfovibrionaceae</taxon>
        <taxon>Nitratidesulfovibrio</taxon>
    </lineage>
</organism>
<reference evidence="7 8" key="1">
    <citation type="submission" date="2019-08" db="EMBL/GenBank/DDBJ databases">
        <authorList>
            <person name="Luo N."/>
        </authorList>
    </citation>
    <scope>NUCLEOTIDE SEQUENCE [LARGE SCALE GENOMIC DNA]</scope>
    <source>
        <strain evidence="7 8">NCIMB 9442</strain>
    </source>
</reference>
<dbReference type="Proteomes" id="UP001194469">
    <property type="component" value="Unassembled WGS sequence"/>
</dbReference>
<evidence type="ECO:0000256" key="6">
    <source>
        <dbReference type="SAM" id="Phobius"/>
    </source>
</evidence>
<feature type="transmembrane region" description="Helical" evidence="6">
    <location>
        <begin position="269"/>
        <end position="291"/>
    </location>
</feature>
<proteinExistence type="predicted"/>
<keyword evidence="5 6" id="KW-0472">Membrane</keyword>
<feature type="transmembrane region" description="Helical" evidence="6">
    <location>
        <begin position="235"/>
        <end position="262"/>
    </location>
</feature>